<evidence type="ECO:0000256" key="1">
    <source>
        <dbReference type="SAM" id="MobiDB-lite"/>
    </source>
</evidence>
<dbReference type="EMBL" id="JAWJAC010000053">
    <property type="protein sequence ID" value="MDV2865952.1"/>
    <property type="molecule type" value="Genomic_DNA"/>
</dbReference>
<comment type="caution">
    <text evidence="2">The sequence shown here is derived from an EMBL/GenBank/DDBJ whole genome shotgun (WGS) entry which is preliminary data.</text>
</comment>
<evidence type="ECO:0000313" key="3">
    <source>
        <dbReference type="Proteomes" id="UP001286589"/>
    </source>
</evidence>
<dbReference type="AlphaFoldDB" id="A0AB35S0D3"/>
<feature type="non-terminal residue" evidence="2">
    <location>
        <position position="1"/>
    </location>
</feature>
<sequence>IPMEMRLMNSKEGPYNFNELIGEAAFDVLLTDQPVTTASIVHALRARMLKELNSERCPAYQAAIDTLTSYAEGASVQRSRRKNGITRSRTEQFPPVRPGKYRH</sequence>
<proteinExistence type="predicted"/>
<keyword evidence="3" id="KW-1185">Reference proteome</keyword>
<evidence type="ECO:0000313" key="2">
    <source>
        <dbReference type="EMBL" id="MDV2865952.1"/>
    </source>
</evidence>
<feature type="region of interest" description="Disordered" evidence="1">
    <location>
        <begin position="73"/>
        <end position="103"/>
    </location>
</feature>
<protein>
    <recommendedName>
        <fullName evidence="4">Transposase</fullName>
    </recommendedName>
</protein>
<evidence type="ECO:0008006" key="4">
    <source>
        <dbReference type="Google" id="ProtNLM"/>
    </source>
</evidence>
<dbReference type="RefSeq" id="WP_317101732.1">
    <property type="nucleotide sequence ID" value="NZ_JAWJAC010000053.1"/>
</dbReference>
<dbReference type="Proteomes" id="UP001286589">
    <property type="component" value="Unassembled WGS sequence"/>
</dbReference>
<organism evidence="2 3">
    <name type="scientific">Phytobacter ursingii</name>
    <dbReference type="NCBI Taxonomy" id="1972431"/>
    <lineage>
        <taxon>Bacteria</taxon>
        <taxon>Pseudomonadati</taxon>
        <taxon>Pseudomonadota</taxon>
        <taxon>Gammaproteobacteria</taxon>
        <taxon>Enterobacterales</taxon>
        <taxon>Enterobacteriaceae</taxon>
        <taxon>Phytobacter</taxon>
    </lineage>
</organism>
<name>A0AB35S0D3_9ENTR</name>
<reference evidence="2 3" key="1">
    <citation type="submission" date="2023-10" db="EMBL/GenBank/DDBJ databases">
        <title>Phytobacter spp. The emergence of a new genus of hospital-origin enterobacteria encoding carbapenemases in Argentina.</title>
        <authorList>
            <person name="Vay C."/>
            <person name="Almuzara M."/>
            <person name="Traglia G.M."/>
            <person name="Campos J."/>
        </authorList>
    </citation>
    <scope>NUCLEOTIDE SEQUENCE [LARGE SCALE GENOMIC DNA]</scope>
    <source>
        <strain evidence="2 3">CVMA36</strain>
    </source>
</reference>
<accession>A0AB35S0D3</accession>
<gene>
    <name evidence="2" type="ORF">R0H02_26355</name>
</gene>